<dbReference type="AlphaFoldDB" id="A0A077QSH0"/>
<feature type="compositionally biased region" description="Low complexity" evidence="1">
    <location>
        <begin position="384"/>
        <end position="395"/>
    </location>
</feature>
<accession>A0A077QSH0</accession>
<feature type="region of interest" description="Disordered" evidence="1">
    <location>
        <begin position="384"/>
        <end position="420"/>
    </location>
</feature>
<proteinExistence type="predicted"/>
<sequence length="526" mass="58477">MKAADMAQALTRLGSSNPFSAPASRPEELWQRLEARRPASLRFSLHLSRRPNASLCPCLEATIPSLIEPSKFHTITRILDPEHSIPYLTLSPLLLAAGHTIISGLLHFNLCSASYDLSLAGLEPWDDLWVSLPLARHLAAELRLSEVLAGILDVRTGPAWSCDEFDEGLSHNWRVPQEYVDSAAYSTDAITKSGMRFAGLQILPRGQQIKTLVSAELRETIRNNAAQRQRESSFVLHQKLVRWSSQLYSIWRDVDAMLNMMDGEGGEERGEMEGRARVLLEDLGGEMVPPTWCDMLEWMQLLSSKEREPSPSIFNRLKNVNANCLLSDVSLEELSELRAMDAIRSELMPLTADESSIDMLARLGVILQAKLTAFDRMNTLSLPLLSSSPDDSGPPEQRSLRNAESSSKSHTRTALPQSRAECQEEELARLHTKIDTLATKFDAFMHLHTAAKSDSTLFVKTSIDQRGKSGHSVRRKETQSEPLGETKLDLVNTTTVALNKIQTTPSLIIAFLSAALFLIMIKANSQ</sequence>
<evidence type="ECO:0000256" key="1">
    <source>
        <dbReference type="SAM" id="MobiDB-lite"/>
    </source>
</evidence>
<dbReference type="EMBL" id="HG529546">
    <property type="protein sequence ID" value="CDI52600.1"/>
    <property type="molecule type" value="Genomic_DNA"/>
</dbReference>
<protein>
    <submittedName>
        <fullName evidence="2">Uncharacterized protein</fullName>
    </submittedName>
</protein>
<evidence type="ECO:0000313" key="2">
    <source>
        <dbReference type="EMBL" id="CDI52600.1"/>
    </source>
</evidence>
<reference evidence="2" key="1">
    <citation type="journal article" date="2014" name="Genome Biol. Evol.">
        <title>Gene Loss Rather Than Gene Gain Is Associated with a Host Jump from Monocots to Dicots in the Smut Fungus Melanopsichium pennsylvanicum.</title>
        <authorList>
            <person name="Sharma R."/>
            <person name="Mishra B."/>
            <person name="Runge F."/>
            <person name="Thines M."/>
        </authorList>
    </citation>
    <scope>NUCLEOTIDE SEQUENCE</scope>
    <source>
        <strain evidence="2">4</strain>
    </source>
</reference>
<organism evidence="2">
    <name type="scientific">Melanopsichium pennsylvanicum 4</name>
    <dbReference type="NCBI Taxonomy" id="1398559"/>
    <lineage>
        <taxon>Eukaryota</taxon>
        <taxon>Fungi</taxon>
        <taxon>Dikarya</taxon>
        <taxon>Basidiomycota</taxon>
        <taxon>Ustilaginomycotina</taxon>
        <taxon>Ustilaginomycetes</taxon>
        <taxon>Ustilaginales</taxon>
        <taxon>Ustilaginaceae</taxon>
        <taxon>Melanopsichium</taxon>
    </lineage>
</organism>
<feature type="compositionally biased region" description="Polar residues" evidence="1">
    <location>
        <begin position="400"/>
        <end position="416"/>
    </location>
</feature>
<name>A0A077QSH0_9BASI</name>